<evidence type="ECO:0000313" key="7">
    <source>
        <dbReference type="Proteomes" id="UP001331561"/>
    </source>
</evidence>
<dbReference type="InterPro" id="IPR005467">
    <property type="entry name" value="His_kinase_dom"/>
</dbReference>
<evidence type="ECO:0000256" key="3">
    <source>
        <dbReference type="ARBA" id="ARBA00022553"/>
    </source>
</evidence>
<evidence type="ECO:0000256" key="2">
    <source>
        <dbReference type="ARBA" id="ARBA00012438"/>
    </source>
</evidence>
<dbReference type="Gene3D" id="3.30.565.10">
    <property type="entry name" value="Histidine kinase-like ATPase, C-terminal domain"/>
    <property type="match status" value="1"/>
</dbReference>
<dbReference type="RefSeq" id="WP_327598615.1">
    <property type="nucleotide sequence ID" value="NZ_JAYXHS010000001.1"/>
</dbReference>
<dbReference type="Gene3D" id="1.10.287.130">
    <property type="match status" value="1"/>
</dbReference>
<dbReference type="PROSITE" id="PS50109">
    <property type="entry name" value="HIS_KIN"/>
    <property type="match status" value="1"/>
</dbReference>
<dbReference type="EMBL" id="JAYXHS010000001">
    <property type="protein sequence ID" value="MEC5385667.1"/>
    <property type="molecule type" value="Genomic_DNA"/>
</dbReference>
<comment type="caution">
    <text evidence="6">The sequence shown here is derived from an EMBL/GenBank/DDBJ whole genome shotgun (WGS) entry which is preliminary data.</text>
</comment>
<evidence type="ECO:0000259" key="5">
    <source>
        <dbReference type="PROSITE" id="PS50109"/>
    </source>
</evidence>
<evidence type="ECO:0000256" key="1">
    <source>
        <dbReference type="ARBA" id="ARBA00000085"/>
    </source>
</evidence>
<accession>A0ABU6K158</accession>
<dbReference type="Proteomes" id="UP001331561">
    <property type="component" value="Unassembled WGS sequence"/>
</dbReference>
<comment type="catalytic activity">
    <reaction evidence="1">
        <text>ATP + protein L-histidine = ADP + protein N-phospho-L-histidine.</text>
        <dbReference type="EC" id="2.7.13.3"/>
    </reaction>
</comment>
<protein>
    <recommendedName>
        <fullName evidence="2">histidine kinase</fullName>
        <ecNumber evidence="2">2.7.13.3</ecNumber>
    </recommendedName>
</protein>
<keyword evidence="4" id="KW-0472">Membrane</keyword>
<dbReference type="PANTHER" id="PTHR43065">
    <property type="entry name" value="SENSOR HISTIDINE KINASE"/>
    <property type="match status" value="1"/>
</dbReference>
<evidence type="ECO:0000256" key="4">
    <source>
        <dbReference type="SAM" id="Phobius"/>
    </source>
</evidence>
<feature type="transmembrane region" description="Helical" evidence="4">
    <location>
        <begin position="12"/>
        <end position="31"/>
    </location>
</feature>
<reference evidence="6 7" key="1">
    <citation type="submission" date="2024-01" db="EMBL/GenBank/DDBJ databases">
        <title>Uliginosibacterium soil sp. nov.</title>
        <authorList>
            <person name="Lv Y."/>
        </authorList>
    </citation>
    <scope>NUCLEOTIDE SEQUENCE [LARGE SCALE GENOMIC DNA]</scope>
    <source>
        <strain evidence="6 7">H3</strain>
    </source>
</reference>
<dbReference type="GO" id="GO:0005524">
    <property type="term" value="F:ATP binding"/>
    <property type="evidence" value="ECO:0007669"/>
    <property type="project" value="UniProtKB-KW"/>
</dbReference>
<keyword evidence="6" id="KW-0547">Nucleotide-binding</keyword>
<dbReference type="InterPro" id="IPR036097">
    <property type="entry name" value="HisK_dim/P_sf"/>
</dbReference>
<dbReference type="PRINTS" id="PR00344">
    <property type="entry name" value="BCTRLSENSOR"/>
</dbReference>
<name>A0ABU6K158_9RHOO</name>
<dbReference type="InterPro" id="IPR036890">
    <property type="entry name" value="HATPase_C_sf"/>
</dbReference>
<feature type="domain" description="Histidine kinase" evidence="5">
    <location>
        <begin position="66"/>
        <end position="281"/>
    </location>
</feature>
<proteinExistence type="predicted"/>
<dbReference type="Pfam" id="PF02518">
    <property type="entry name" value="HATPase_c"/>
    <property type="match status" value="1"/>
</dbReference>
<evidence type="ECO:0000313" key="6">
    <source>
        <dbReference type="EMBL" id="MEC5385667.1"/>
    </source>
</evidence>
<dbReference type="PANTHER" id="PTHR43065:SF42">
    <property type="entry name" value="TWO-COMPONENT SENSOR PPRA"/>
    <property type="match status" value="1"/>
</dbReference>
<keyword evidence="4" id="KW-1133">Transmembrane helix</keyword>
<dbReference type="InterPro" id="IPR004358">
    <property type="entry name" value="Sig_transdc_His_kin-like_C"/>
</dbReference>
<dbReference type="InterPro" id="IPR003661">
    <property type="entry name" value="HisK_dim/P_dom"/>
</dbReference>
<dbReference type="CDD" id="cd00082">
    <property type="entry name" value="HisKA"/>
    <property type="match status" value="1"/>
</dbReference>
<sequence length="300" mass="32585">MVDFLAGIPGSSVGVLVVGLAPSLLFLGLWLDERHKRIAAQHLAALRREDLAHSTRLVTVGELTGSIAHEISQPLGAILSNAEAADVLLSQKPLQTEELRHILYDIRADDLRASKIVRQIRALLTKSEQKMSPLSLNELVAETLLFVQGAIRRANARLCVEYADTSVLVCGDRTQLQQVLMNLLLNALDAMKDTPAPNREMILRTRVLNGAMHCEVLDRGHGIVEEHRGRIFESFFTTKPGGLGLGLTISRSIMERHDGSITLADRQGGGVVAGFVLKALPEPEESANTSKVVECKGALA</sequence>
<keyword evidence="4" id="KW-0812">Transmembrane</keyword>
<keyword evidence="6" id="KW-0067">ATP-binding</keyword>
<organism evidence="6 7">
    <name type="scientific">Uliginosibacterium silvisoli</name>
    <dbReference type="NCBI Taxonomy" id="3114758"/>
    <lineage>
        <taxon>Bacteria</taxon>
        <taxon>Pseudomonadati</taxon>
        <taxon>Pseudomonadota</taxon>
        <taxon>Betaproteobacteria</taxon>
        <taxon>Rhodocyclales</taxon>
        <taxon>Zoogloeaceae</taxon>
        <taxon>Uliginosibacterium</taxon>
    </lineage>
</organism>
<dbReference type="SMART" id="SM00387">
    <property type="entry name" value="HATPase_c"/>
    <property type="match status" value="1"/>
</dbReference>
<dbReference type="SUPFAM" id="SSF55874">
    <property type="entry name" value="ATPase domain of HSP90 chaperone/DNA topoisomerase II/histidine kinase"/>
    <property type="match status" value="1"/>
</dbReference>
<dbReference type="InterPro" id="IPR003594">
    <property type="entry name" value="HATPase_dom"/>
</dbReference>
<dbReference type="SUPFAM" id="SSF47384">
    <property type="entry name" value="Homodimeric domain of signal transducing histidine kinase"/>
    <property type="match status" value="1"/>
</dbReference>
<keyword evidence="3" id="KW-0597">Phosphoprotein</keyword>
<gene>
    <name evidence="6" type="ORF">VVD49_08030</name>
</gene>
<keyword evidence="7" id="KW-1185">Reference proteome</keyword>
<dbReference type="EC" id="2.7.13.3" evidence="2"/>